<sequence>MTIKLVRNEEEANDFIRQLTQEGYHTDSIYALAYNTDRTDAIAENTEINKVGMTEQGIIQTVANIFRSRGDELIAKMKSLGVSETDAAHYERMLAAGDILVLTWPAEIEAGPQDSGIESERPPEKDNVLTPPVVNPLLFAGSPEDRLR</sequence>
<dbReference type="EMBL" id="JBJURJ010000001">
    <property type="protein sequence ID" value="MFM9326855.1"/>
    <property type="molecule type" value="Genomic_DNA"/>
</dbReference>
<comment type="caution">
    <text evidence="1">The sequence shown here is derived from an EMBL/GenBank/DDBJ whole genome shotgun (WGS) entry which is preliminary data.</text>
</comment>
<name>A0ACC7NRU0_9BACL</name>
<reference evidence="1" key="1">
    <citation type="submission" date="2024-12" db="EMBL/GenBank/DDBJ databases">
        <authorList>
            <person name="Wu N."/>
        </authorList>
    </citation>
    <scope>NUCLEOTIDE SEQUENCE</scope>
    <source>
        <strain evidence="1">P15</strain>
    </source>
</reference>
<accession>A0ACC7NRU0</accession>
<protein>
    <submittedName>
        <fullName evidence="1">General stress protein</fullName>
    </submittedName>
</protein>
<organism evidence="1 2">
    <name type="scientific">Paenibacillus mesotrionivorans</name>
    <dbReference type="NCBI Taxonomy" id="3160968"/>
    <lineage>
        <taxon>Bacteria</taxon>
        <taxon>Bacillati</taxon>
        <taxon>Bacillota</taxon>
        <taxon>Bacilli</taxon>
        <taxon>Bacillales</taxon>
        <taxon>Paenibacillaceae</taxon>
        <taxon>Paenibacillus</taxon>
    </lineage>
</organism>
<evidence type="ECO:0000313" key="2">
    <source>
        <dbReference type="Proteomes" id="UP001631969"/>
    </source>
</evidence>
<proteinExistence type="predicted"/>
<dbReference type="Proteomes" id="UP001631969">
    <property type="component" value="Unassembled WGS sequence"/>
</dbReference>
<keyword evidence="2" id="KW-1185">Reference proteome</keyword>
<evidence type="ECO:0000313" key="1">
    <source>
        <dbReference type="EMBL" id="MFM9326855.1"/>
    </source>
</evidence>
<gene>
    <name evidence="1" type="ORF">ACI1P1_00950</name>
</gene>